<dbReference type="InterPro" id="IPR003669">
    <property type="entry name" value="Thymidylate_synthase_ThyX"/>
</dbReference>
<dbReference type="Proteomes" id="UP000016064">
    <property type="component" value="Unassembled WGS sequence"/>
</dbReference>
<gene>
    <name evidence="1" type="ORF">H359_0059</name>
</gene>
<evidence type="ECO:0000313" key="2">
    <source>
        <dbReference type="Proteomes" id="UP000016064"/>
    </source>
</evidence>
<keyword evidence="2" id="KW-1185">Reference proteome</keyword>
<dbReference type="InterPro" id="IPR036098">
    <property type="entry name" value="Thymidylate_synthase_ThyX_sf"/>
</dbReference>
<sequence length="531" mass="60897">MLSRDEEFSEEQKKSLLHFVTNLNSNIFALKNLPEVVKGALFSKYSRSTLGLRSLLLKEFLEGEGGSFLDPSGSDFEVGIQKASDFYRRVLDGYGDDSIGELGGAHLAVENVSMLAAKILEDARIGGSPLEKSSRYVYFDQKVRGEYLYYRDPILMTSAFKDLFLTTCDFLFDTYSDLIPQVRSYFEKIYPKDSEVSQSAYTISLRAKVLDCLRGLLPAATLTNLGFFGNGRFWQTLLHKIQGHNLSEIKQIGESSLVELMKIIPSFVSRAESHHHHHQAMLGYWQTLREQLTSLAEKFGEDTPIAKDARVKLVYGDPDGIYKVAAGFLFPYSQHSYDTLIDICRSMPMEDLTRILEAGASSRENRRHKSPRGLENVSFGFDIVSDFGAYRDLQRHRTLTQERQLLSTNLGYQMPAQLLDTPMESQFREAMERAREAYDQIAQEFPEEAQYLVPLAYNIRWFFHINGRALQWLCELRSQPQGHDSYRKIATDMAKEVIRFNPVYEIFLRFVDYSETDLGRLKQEMRKKSSS</sequence>
<dbReference type="RefSeq" id="WP_020370713.1">
    <property type="nucleotide sequence ID" value="NZ_APJW01000001.1"/>
</dbReference>
<proteinExistence type="predicted"/>
<dbReference type="EMBL" id="APJW01000001">
    <property type="protein sequence ID" value="EQM63232.1"/>
    <property type="molecule type" value="Genomic_DNA"/>
</dbReference>
<dbReference type="CDD" id="cd20175">
    <property type="entry name" value="ThyX"/>
    <property type="match status" value="1"/>
</dbReference>
<evidence type="ECO:0000313" key="1">
    <source>
        <dbReference type="EMBL" id="EQM63232.1"/>
    </source>
</evidence>
<dbReference type="SUPFAM" id="SSF69796">
    <property type="entry name" value="Thymidylate synthase-complementing protein Thy1"/>
    <property type="match status" value="2"/>
</dbReference>
<name>A0ABN0N0X3_9CHLA</name>
<dbReference type="PANTHER" id="PTHR34934">
    <property type="entry name" value="FLAVIN-DEPENDENT THYMIDYLATE SYNTHASE"/>
    <property type="match status" value="1"/>
</dbReference>
<reference evidence="1 2" key="1">
    <citation type="submission" date="2013-07" db="EMBL/GenBank/DDBJ databases">
        <title>Isolation of a new Chlamydia species from the feral Sacred Ibis (Threskiornis aethiopicus): Chlamydia ibidis.</title>
        <authorList>
            <person name="Vorimore F."/>
            <person name="Hsia R.-C."/>
            <person name="Huot-Creasy H."/>
            <person name="Bastian S."/>
            <person name="Deruyter L."/>
            <person name="Passet A."/>
            <person name="Sachse K."/>
            <person name="Bavoil P."/>
            <person name="Myers G."/>
            <person name="Laroucau K."/>
        </authorList>
    </citation>
    <scope>NUCLEOTIDE SEQUENCE [LARGE SCALE GENOMIC DNA]</scope>
    <source>
        <strain evidence="1 2">10-1398/6</strain>
    </source>
</reference>
<dbReference type="Gene3D" id="3.30.1360.170">
    <property type="match status" value="2"/>
</dbReference>
<accession>A0ABN0N0X3</accession>
<comment type="caution">
    <text evidence="1">The sequence shown here is derived from an EMBL/GenBank/DDBJ whole genome shotgun (WGS) entry which is preliminary data.</text>
</comment>
<dbReference type="Pfam" id="PF02511">
    <property type="entry name" value="Thy1"/>
    <property type="match status" value="2"/>
</dbReference>
<protein>
    <submittedName>
        <fullName evidence="1">Thymidylate synthase complementing family protein</fullName>
    </submittedName>
</protein>
<dbReference type="PROSITE" id="PS51331">
    <property type="entry name" value="THYX"/>
    <property type="match status" value="2"/>
</dbReference>
<organism evidence="1 2">
    <name type="scientific">Chlamydia ibidis 10-1398/6</name>
    <dbReference type="NCBI Taxonomy" id="1046581"/>
    <lineage>
        <taxon>Bacteria</taxon>
        <taxon>Pseudomonadati</taxon>
        <taxon>Chlamydiota</taxon>
        <taxon>Chlamydiia</taxon>
        <taxon>Chlamydiales</taxon>
        <taxon>Chlamydiaceae</taxon>
        <taxon>Chlamydia/Chlamydophila group</taxon>
        <taxon>Chlamydia</taxon>
    </lineage>
</organism>
<dbReference type="PANTHER" id="PTHR34934:SF1">
    <property type="entry name" value="FLAVIN-DEPENDENT THYMIDYLATE SYNTHASE"/>
    <property type="match status" value="1"/>
</dbReference>